<dbReference type="PROSITE" id="PS50883">
    <property type="entry name" value="EAL"/>
    <property type="match status" value="1"/>
</dbReference>
<evidence type="ECO:0000313" key="3">
    <source>
        <dbReference type="Proteomes" id="UP001525961"/>
    </source>
</evidence>
<sequence>MEHQEMAIATRIGFGFYPQDGADSDALLEKAKTVGFLDGIDKNPKNMALTEAIIQMAHSLHLQTRVQGGETLAQ</sequence>
<dbReference type="InterPro" id="IPR035919">
    <property type="entry name" value="EAL_sf"/>
</dbReference>
<dbReference type="InterPro" id="IPR001633">
    <property type="entry name" value="EAL_dom"/>
</dbReference>
<accession>A0ABT2N682</accession>
<keyword evidence="3" id="KW-1185">Reference proteome</keyword>
<dbReference type="RefSeq" id="WP_261198190.1">
    <property type="nucleotide sequence ID" value="NZ_JAMXFA010000012.1"/>
</dbReference>
<evidence type="ECO:0000259" key="1">
    <source>
        <dbReference type="PROSITE" id="PS50883"/>
    </source>
</evidence>
<protein>
    <recommendedName>
        <fullName evidence="1">EAL domain-containing protein</fullName>
    </recommendedName>
</protein>
<dbReference type="EMBL" id="JAMXFA010000012">
    <property type="protein sequence ID" value="MCT7978208.1"/>
    <property type="molecule type" value="Genomic_DNA"/>
</dbReference>
<name>A0ABT2N682_9CYAN</name>
<gene>
    <name evidence="2" type="ORF">NG792_10865</name>
</gene>
<dbReference type="Proteomes" id="UP001525961">
    <property type="component" value="Unassembled WGS sequence"/>
</dbReference>
<evidence type="ECO:0000313" key="2">
    <source>
        <dbReference type="EMBL" id="MCT7978208.1"/>
    </source>
</evidence>
<proteinExistence type="predicted"/>
<organism evidence="2 3">
    <name type="scientific">Laspinema olomoucense D3b</name>
    <dbReference type="NCBI Taxonomy" id="2953688"/>
    <lineage>
        <taxon>Bacteria</taxon>
        <taxon>Bacillati</taxon>
        <taxon>Cyanobacteriota</taxon>
        <taxon>Cyanophyceae</taxon>
        <taxon>Oscillatoriophycideae</taxon>
        <taxon>Oscillatoriales</taxon>
        <taxon>Laspinemataceae</taxon>
        <taxon>Laspinema</taxon>
        <taxon>Laspinema olomoucense</taxon>
    </lineage>
</organism>
<feature type="domain" description="EAL" evidence="1">
    <location>
        <begin position="1"/>
        <end position="74"/>
    </location>
</feature>
<dbReference type="SUPFAM" id="SSF141868">
    <property type="entry name" value="EAL domain-like"/>
    <property type="match status" value="1"/>
</dbReference>
<comment type="caution">
    <text evidence="2">The sequence shown here is derived from an EMBL/GenBank/DDBJ whole genome shotgun (WGS) entry which is preliminary data.</text>
</comment>
<reference evidence="2 3" key="1">
    <citation type="journal article" date="2022" name="Front. Microbiol.">
        <title>High genomic differentiation and limited gene flow indicate recent cryptic speciation within the genus Laspinema (cyanobacteria).</title>
        <authorList>
            <person name="Stanojkovic A."/>
            <person name="Skoupy S."/>
            <person name="Skaloud P."/>
            <person name="Dvorak P."/>
        </authorList>
    </citation>
    <scope>NUCLEOTIDE SEQUENCE [LARGE SCALE GENOMIC DNA]</scope>
    <source>
        <strain evidence="2 3">D3b</strain>
    </source>
</reference>